<keyword evidence="2" id="KW-0472">Membrane</keyword>
<feature type="compositionally biased region" description="Polar residues" evidence="1">
    <location>
        <begin position="461"/>
        <end position="480"/>
    </location>
</feature>
<evidence type="ECO:0000256" key="1">
    <source>
        <dbReference type="SAM" id="MobiDB-lite"/>
    </source>
</evidence>
<proteinExistence type="predicted"/>
<feature type="compositionally biased region" description="Acidic residues" evidence="1">
    <location>
        <begin position="1125"/>
        <end position="1138"/>
    </location>
</feature>
<reference evidence="3" key="1">
    <citation type="submission" date="2017-08" db="EMBL/GenBank/DDBJ databases">
        <authorList>
            <person name="Polle J.E."/>
            <person name="Barry K."/>
            <person name="Cushman J."/>
            <person name="Schmutz J."/>
            <person name="Tran D."/>
            <person name="Hathwaick L.T."/>
            <person name="Yim W.C."/>
            <person name="Jenkins J."/>
            <person name="Mckie-Krisberg Z.M."/>
            <person name="Prochnik S."/>
            <person name="Lindquist E."/>
            <person name="Dockter R.B."/>
            <person name="Adam C."/>
            <person name="Molina H."/>
            <person name="Bunkerborg J."/>
            <person name="Jin E."/>
            <person name="Buchheim M."/>
            <person name="Magnuson J."/>
        </authorList>
    </citation>
    <scope>NUCLEOTIDE SEQUENCE</scope>
    <source>
        <strain evidence="3">CCAP 19/18</strain>
    </source>
</reference>
<comment type="caution">
    <text evidence="3">The sequence shown here is derived from an EMBL/GenBank/DDBJ whole genome shotgun (WGS) entry which is preliminary data.</text>
</comment>
<feature type="transmembrane region" description="Helical" evidence="2">
    <location>
        <begin position="525"/>
        <end position="547"/>
    </location>
</feature>
<name>A0ABQ7H1A3_DUNSA</name>
<feature type="compositionally biased region" description="Low complexity" evidence="1">
    <location>
        <begin position="997"/>
        <end position="1006"/>
    </location>
</feature>
<organism evidence="3 4">
    <name type="scientific">Dunaliella salina</name>
    <name type="common">Green alga</name>
    <name type="synonym">Protococcus salinus</name>
    <dbReference type="NCBI Taxonomy" id="3046"/>
    <lineage>
        <taxon>Eukaryota</taxon>
        <taxon>Viridiplantae</taxon>
        <taxon>Chlorophyta</taxon>
        <taxon>core chlorophytes</taxon>
        <taxon>Chlorophyceae</taxon>
        <taxon>CS clade</taxon>
        <taxon>Chlamydomonadales</taxon>
        <taxon>Dunaliellaceae</taxon>
        <taxon>Dunaliella</taxon>
    </lineage>
</organism>
<feature type="transmembrane region" description="Helical" evidence="2">
    <location>
        <begin position="235"/>
        <end position="253"/>
    </location>
</feature>
<evidence type="ECO:0000313" key="3">
    <source>
        <dbReference type="EMBL" id="KAF5840640.1"/>
    </source>
</evidence>
<dbReference type="EMBL" id="MU069507">
    <property type="protein sequence ID" value="KAF5840640.1"/>
    <property type="molecule type" value="Genomic_DNA"/>
</dbReference>
<sequence length="1138" mass="124516">MERTVGIRANQVLAGSLFVQERRPLISLIPGGARYQSVCAESNLSSVLAAECGGSRQQAAAEELAYKTAQGQPPLSEAKWIGVDPAFVSTSPMFDPSLDVDGWYNTTHGSPEVNRFGAPHGFQSAPFNLTGLFQSSDPVYPILLDINVGNSRARRTLNFMREGLYFNRMATKRVMFKLASFNVDLQIFGVFLVEAGWDDAGLIRAEADVQALESKDYTIRGLEMEGMRNRLVNDMLLLAFVLVYIILAALDIYESIKLHRALSPEEVFYCHSGSSSCSSREGINNVLPVSNSKPCLEFEEVDGTMACNSTEDNSSANTAFQSSANLVYDDSQVNEHPIPGDSLRTIQLNKSSSRSLRLQDSLARSSYVSLKSLGSRTLHGMKKTILEPADRVYRGTVNPFWVTYEVVTCLLLLSGLGLMLYYAFSLQPEEAPTDRRIQVYDSLYAPARPFLLRRAFPEQDTPPSDSRSGPNGISNSTTDPPITAPGQAGRWREGEDDTFRLIVQASFQPRLSIIAGTLVLGMADILYLIFVLTLCGAILAVALNLSFGPKVKAIADLNGSMLAVFQGIMLGGAQDTGLEGALMSALYAEVTELDEGLGFDTNIAVMALAAMFIFVRPLIFTFLFVMVMSILARPYAMLREGSRSAPGVQQDLATLARWIWGIVYHNQPDNIALKKHVKAVLSEPRRHGPNGSASKKSILNLPLLKSTRTASKQQKPPEDGHDVSSSWSRRKQPPSKAASVDMDLDWSQLYALLHGEVQNLNDNPLFNSTLLTFQHQQDKEGAARLAQRINMVFSATTDSRSSKTTLEPTARRQTSLGRWMQRQDVFLQSAAEGFGRWLTKVVSGCHTLQAADLLARAEAAHDCAAPAGSAAAPGHLQAPALAGYWSNVTFTPSCWQEESVSQGQSTPGVAISLQACDGGPWHSKESFQCYYTPGDFALNLEDIEEIDLGDTGETVGSETAGALQALLRAQSQERSVNGRTTDAECRGSAMEFCASSFTRPRNSSSSQRAFQPRPSARAFTTSRAPCSPVRPSSNSFSGPTTHFFMRSTGHPIMRPSLPRPSATSTSEERDGASSQISSEDLVYWYNPLGLLGLTNEPLEELRVEHQECSEEEVNEEANEKRGVEQLEEVNEEEVNVEV</sequence>
<feature type="region of interest" description="Disordered" evidence="1">
    <location>
        <begin position="1107"/>
        <end position="1138"/>
    </location>
</feature>
<evidence type="ECO:0000313" key="4">
    <source>
        <dbReference type="Proteomes" id="UP000815325"/>
    </source>
</evidence>
<gene>
    <name evidence="3" type="ORF">DUNSADRAFT_16013</name>
</gene>
<feature type="region of interest" description="Disordered" evidence="1">
    <location>
        <begin position="708"/>
        <end position="739"/>
    </location>
</feature>
<accession>A0ABQ7H1A3</accession>
<feature type="transmembrane region" description="Helical" evidence="2">
    <location>
        <begin position="603"/>
        <end position="632"/>
    </location>
</feature>
<keyword evidence="2" id="KW-1133">Transmembrane helix</keyword>
<keyword evidence="2" id="KW-0812">Transmembrane</keyword>
<evidence type="ECO:0000256" key="2">
    <source>
        <dbReference type="SAM" id="Phobius"/>
    </source>
</evidence>
<dbReference type="Proteomes" id="UP000815325">
    <property type="component" value="Unassembled WGS sequence"/>
</dbReference>
<keyword evidence="4" id="KW-1185">Reference proteome</keyword>
<feature type="transmembrane region" description="Helical" evidence="2">
    <location>
        <begin position="401"/>
        <end position="424"/>
    </location>
</feature>
<protein>
    <submittedName>
        <fullName evidence="3">Uncharacterized protein</fullName>
    </submittedName>
</protein>
<feature type="region of interest" description="Disordered" evidence="1">
    <location>
        <begin position="997"/>
        <end position="1076"/>
    </location>
</feature>
<feature type="region of interest" description="Disordered" evidence="1">
    <location>
        <begin position="458"/>
        <end position="491"/>
    </location>
</feature>
<feature type="compositionally biased region" description="Polar residues" evidence="1">
    <location>
        <begin position="1018"/>
        <end position="1040"/>
    </location>
</feature>